<proteinExistence type="predicted"/>
<reference evidence="1" key="1">
    <citation type="submission" date="2019-04" db="EMBL/GenBank/DDBJ databases">
        <title>Genome assembly of Zosterops borbonicus 15179.</title>
        <authorList>
            <person name="Leroy T."/>
            <person name="Anselmetti Y."/>
            <person name="Tilak M.-K."/>
            <person name="Nabholz B."/>
        </authorList>
    </citation>
    <scope>NUCLEOTIDE SEQUENCE</scope>
    <source>
        <strain evidence="1">HGM_15179</strain>
        <tissue evidence="1">Muscle</tissue>
    </source>
</reference>
<keyword evidence="2" id="KW-1185">Reference proteome</keyword>
<sequence>MKACVLIFGKIKWIQVLLNMSGHVLQRGNNPVQEYNWPVRNNQHHLKVDPKMEEQKIESLFLPYFLSIGFEKLEMLDSQVLEFHLMAAINVIFSAAFLGKIHDEHKDVAVHLKETRRALRIAGLGLSILF</sequence>
<evidence type="ECO:0000313" key="1">
    <source>
        <dbReference type="EMBL" id="TRZ16066.1"/>
    </source>
</evidence>
<dbReference type="AlphaFoldDB" id="A0A8K1LJL2"/>
<name>A0A8K1LJL2_9PASS</name>
<accession>A0A8K1LJL2</accession>
<evidence type="ECO:0000313" key="2">
    <source>
        <dbReference type="Proteomes" id="UP000796761"/>
    </source>
</evidence>
<dbReference type="EMBL" id="SWJQ01000337">
    <property type="protein sequence ID" value="TRZ16066.1"/>
    <property type="molecule type" value="Genomic_DNA"/>
</dbReference>
<protein>
    <submittedName>
        <fullName evidence="1">Uncharacterized protein</fullName>
    </submittedName>
</protein>
<gene>
    <name evidence="1" type="ORF">HGM15179_011037</name>
</gene>
<dbReference type="Proteomes" id="UP000796761">
    <property type="component" value="Unassembled WGS sequence"/>
</dbReference>
<organism evidence="1 2">
    <name type="scientific">Zosterops borbonicus</name>
    <dbReference type="NCBI Taxonomy" id="364589"/>
    <lineage>
        <taxon>Eukaryota</taxon>
        <taxon>Metazoa</taxon>
        <taxon>Chordata</taxon>
        <taxon>Craniata</taxon>
        <taxon>Vertebrata</taxon>
        <taxon>Euteleostomi</taxon>
        <taxon>Archelosauria</taxon>
        <taxon>Archosauria</taxon>
        <taxon>Dinosauria</taxon>
        <taxon>Saurischia</taxon>
        <taxon>Theropoda</taxon>
        <taxon>Coelurosauria</taxon>
        <taxon>Aves</taxon>
        <taxon>Neognathae</taxon>
        <taxon>Neoaves</taxon>
        <taxon>Telluraves</taxon>
        <taxon>Australaves</taxon>
        <taxon>Passeriformes</taxon>
        <taxon>Sylvioidea</taxon>
        <taxon>Zosteropidae</taxon>
        <taxon>Zosterops</taxon>
    </lineage>
</organism>
<comment type="caution">
    <text evidence="1">The sequence shown here is derived from an EMBL/GenBank/DDBJ whole genome shotgun (WGS) entry which is preliminary data.</text>
</comment>